<protein>
    <submittedName>
        <fullName evidence="6">Penicillin amidase</fullName>
    </submittedName>
</protein>
<evidence type="ECO:0000256" key="1">
    <source>
        <dbReference type="ARBA" id="ARBA00006586"/>
    </source>
</evidence>
<dbReference type="InterPro" id="IPR014395">
    <property type="entry name" value="Pen/GL7ACA/AHL_acylase"/>
</dbReference>
<accession>W9GB18</accession>
<feature type="binding site" evidence="5">
    <location>
        <position position="252"/>
    </location>
    <ligand>
        <name>Ca(2+)</name>
        <dbReference type="ChEBI" id="CHEBI:29108"/>
    </ligand>
</feature>
<dbReference type="GO" id="GO:0046872">
    <property type="term" value="F:metal ion binding"/>
    <property type="evidence" value="ECO:0007669"/>
    <property type="project" value="UniProtKB-KW"/>
</dbReference>
<dbReference type="InterPro" id="IPR043146">
    <property type="entry name" value="Penicillin_amidase_N_B-knob"/>
</dbReference>
<evidence type="ECO:0000256" key="5">
    <source>
        <dbReference type="PIRSR" id="PIRSR001227-2"/>
    </source>
</evidence>
<dbReference type="Gene3D" id="2.30.120.10">
    <property type="match status" value="1"/>
</dbReference>
<dbReference type="eggNOG" id="COG2366">
    <property type="taxonomic scope" value="Bacteria"/>
</dbReference>
<evidence type="ECO:0000313" key="6">
    <source>
        <dbReference type="EMBL" id="EWT03275.1"/>
    </source>
</evidence>
<dbReference type="MEROPS" id="S45.003"/>
<comment type="similarity">
    <text evidence="1">Belongs to the peptidase S45 family.</text>
</comment>
<evidence type="ECO:0000256" key="3">
    <source>
        <dbReference type="ARBA" id="ARBA00023145"/>
    </source>
</evidence>
<keyword evidence="5" id="KW-0479">Metal-binding</keyword>
<reference evidence="6 7" key="1">
    <citation type="submission" date="2013-08" db="EMBL/GenBank/DDBJ databases">
        <title>Intrasporangium oryzae NRRL B-24470.</title>
        <authorList>
            <person name="Liu H."/>
            <person name="Wang G."/>
        </authorList>
    </citation>
    <scope>NUCLEOTIDE SEQUENCE [LARGE SCALE GENOMIC DNA]</scope>
    <source>
        <strain evidence="6 7">NRRL B-24470</strain>
    </source>
</reference>
<dbReference type="Gene3D" id="3.60.20.10">
    <property type="entry name" value="Glutamine Phosphoribosylpyrophosphate, subunit 1, domain 1"/>
    <property type="match status" value="1"/>
</dbReference>
<comment type="caution">
    <text evidence="6">The sequence shown here is derived from an EMBL/GenBank/DDBJ whole genome shotgun (WGS) entry which is preliminary data.</text>
</comment>
<dbReference type="Gene3D" id="1.10.439.10">
    <property type="entry name" value="Penicillin Amidohydrolase, domain 1"/>
    <property type="match status" value="1"/>
</dbReference>
<dbReference type="EMBL" id="AWSA01000003">
    <property type="protein sequence ID" value="EWT03275.1"/>
    <property type="molecule type" value="Genomic_DNA"/>
</dbReference>
<dbReference type="PATRIC" id="fig|1386089.3.peg.380"/>
<dbReference type="PANTHER" id="PTHR34218">
    <property type="entry name" value="PEPTIDASE S45 PENICILLIN AMIDASE"/>
    <property type="match status" value="1"/>
</dbReference>
<dbReference type="GO" id="GO:0017000">
    <property type="term" value="P:antibiotic biosynthetic process"/>
    <property type="evidence" value="ECO:0007669"/>
    <property type="project" value="InterPro"/>
</dbReference>
<sequence>MTGEVRRDRWGIPHLRADDVLALAHLQGREAARDRAWQMELARWRMEGRTAEYLGPDGLAWDRFAQQVRLEPTARDFHAGLDPETRAFVDAYVEGVNEGMPLGLAGAPEPALLGLGAYAGRPRPWEPWTPLGVFWAIHLLFGTFPGKLFNAHVADRLGEEWLDLFHTEGGPWHSGSNAWVIGGHRTRSGRPLIAGDPHRTIELPNAYQQVGLACPEFDVVGFTFPGVPGIQHFGHAGGVAWAITNAMADYQDLTTEQLRRQDGRLEARGVDGWEPVDDEIETVCVRGEGADGLEHPDRVAVPVVVTARGPIVTGLEQALAALGREASHVGEGTVTTEARPAAYSLRTPSQVTGDLGFGALLPLLRSRTVDDVTSALARWVEPVNSAVVADTSGAMRHLVVGKVARRNGANRVRPVPAWDPCHRWEGWLPGTVTDVDDVMVSANDRASGGGLGVEYSTPHRATRIRELIAERTDLTADDCAAIHVDTLNGQARLARELVSAAVVDGDAAAVRDVLLGWDGHSDPDSRGAAVFAAWRHELVGWFAEHPRLAPLLAPTGHSVLLESWLDVPLQIGLTWGPMARGVDRMGVDVAEGVRVALERVAAQGDRVSTWGDRHWFGAIHALEGLPGAPMLPRAAVPGDTGCVLAAGSAPGVTDRCSKGPVARYVWDLADRDASRWVVPGGASGAPDDEHGGDQLDAWLSGRLHRVDGTSHPRFDV</sequence>
<organism evidence="6 7">
    <name type="scientific">Intrasporangium oryzae NRRL B-24470</name>
    <dbReference type="NCBI Taxonomy" id="1386089"/>
    <lineage>
        <taxon>Bacteria</taxon>
        <taxon>Bacillati</taxon>
        <taxon>Actinomycetota</taxon>
        <taxon>Actinomycetes</taxon>
        <taxon>Micrococcales</taxon>
        <taxon>Intrasporangiaceae</taxon>
        <taxon>Intrasporangium</taxon>
    </lineage>
</organism>
<dbReference type="AlphaFoldDB" id="W9GB18"/>
<feature type="active site" description="Nucleophile" evidence="4">
    <location>
        <position position="176"/>
    </location>
</feature>
<dbReference type="PIRSF" id="PIRSF001227">
    <property type="entry name" value="Pen_acylase"/>
    <property type="match status" value="1"/>
</dbReference>
<dbReference type="STRING" id="1386089.N865_18800"/>
<dbReference type="Gene3D" id="1.10.1400.10">
    <property type="match status" value="1"/>
</dbReference>
<feature type="binding site" evidence="5">
    <location>
        <position position="249"/>
    </location>
    <ligand>
        <name>Ca(2+)</name>
        <dbReference type="ChEBI" id="CHEBI:29108"/>
    </ligand>
</feature>
<evidence type="ECO:0000256" key="4">
    <source>
        <dbReference type="PIRSR" id="PIRSR001227-1"/>
    </source>
</evidence>
<keyword evidence="3" id="KW-0865">Zymogen</keyword>
<dbReference type="SUPFAM" id="SSF56235">
    <property type="entry name" value="N-terminal nucleophile aminohydrolases (Ntn hydrolases)"/>
    <property type="match status" value="1"/>
</dbReference>
<keyword evidence="2" id="KW-0378">Hydrolase</keyword>
<name>W9GB18_9MICO</name>
<dbReference type="RefSeq" id="WP_034800916.1">
    <property type="nucleotide sequence ID" value="NZ_AWSA01000003.1"/>
</dbReference>
<evidence type="ECO:0000256" key="2">
    <source>
        <dbReference type="ARBA" id="ARBA00022801"/>
    </source>
</evidence>
<gene>
    <name evidence="6" type="ORF">N865_18800</name>
</gene>
<dbReference type="InterPro" id="IPR002692">
    <property type="entry name" value="S45"/>
</dbReference>
<dbReference type="OrthoDB" id="9759796at2"/>
<keyword evidence="5" id="KW-0106">Calcium</keyword>
<dbReference type="Pfam" id="PF01804">
    <property type="entry name" value="Penicil_amidase"/>
    <property type="match status" value="1"/>
</dbReference>
<dbReference type="InterPro" id="IPR029055">
    <property type="entry name" value="Ntn_hydrolases_N"/>
</dbReference>
<proteinExistence type="inferred from homology"/>
<comment type="cofactor">
    <cofactor evidence="5">
        <name>Ca(2+)</name>
        <dbReference type="ChEBI" id="CHEBI:29108"/>
    </cofactor>
    <text evidence="5">Binds 1 Ca(2+) ion per dimer.</text>
</comment>
<dbReference type="PANTHER" id="PTHR34218:SF4">
    <property type="entry name" value="ACYL-HOMOSERINE LACTONE ACYLASE QUIP"/>
    <property type="match status" value="1"/>
</dbReference>
<dbReference type="Proteomes" id="UP000019489">
    <property type="component" value="Unassembled WGS sequence"/>
</dbReference>
<keyword evidence="7" id="KW-1185">Reference proteome</keyword>
<dbReference type="GO" id="GO:0016811">
    <property type="term" value="F:hydrolase activity, acting on carbon-nitrogen (but not peptide) bonds, in linear amides"/>
    <property type="evidence" value="ECO:0007669"/>
    <property type="project" value="InterPro"/>
</dbReference>
<evidence type="ECO:0000313" key="7">
    <source>
        <dbReference type="Proteomes" id="UP000019489"/>
    </source>
</evidence>
<dbReference type="InterPro" id="IPR043147">
    <property type="entry name" value="Penicillin_amidase_A-knob"/>
</dbReference>
<dbReference type="InterPro" id="IPR023343">
    <property type="entry name" value="Penicillin_amidase_dom1"/>
</dbReference>